<dbReference type="EMBL" id="JANJQO010000136">
    <property type="protein sequence ID" value="KAJ2981342.1"/>
    <property type="molecule type" value="Genomic_DNA"/>
</dbReference>
<dbReference type="Proteomes" id="UP001143910">
    <property type="component" value="Unassembled WGS sequence"/>
</dbReference>
<comment type="caution">
    <text evidence="1">The sequence shown here is derived from an EMBL/GenBank/DDBJ whole genome shotgun (WGS) entry which is preliminary data.</text>
</comment>
<proteinExistence type="predicted"/>
<organism evidence="1 2">
    <name type="scientific">Zarea fungicola</name>
    <dbReference type="NCBI Taxonomy" id="93591"/>
    <lineage>
        <taxon>Eukaryota</taxon>
        <taxon>Fungi</taxon>
        <taxon>Dikarya</taxon>
        <taxon>Ascomycota</taxon>
        <taxon>Pezizomycotina</taxon>
        <taxon>Sordariomycetes</taxon>
        <taxon>Hypocreomycetidae</taxon>
        <taxon>Hypocreales</taxon>
        <taxon>Cordycipitaceae</taxon>
        <taxon>Zarea</taxon>
    </lineage>
</organism>
<sequence length="279" mass="31948">MNKMQHPIQDPEAIRKAKKQDWWVMFDDINPQARKILEEYSGVAPADVVQHVRDIRDRAIAIFAYPCIGALTFLDIEINRTPCYDEIKQRIAAGENYLEVGCCFAQELRKLVIDGAPPENLYGTDLDLSFVELGYELFRDKDRLKSQFIAADILAPDSAVDALRGQMSIINAGYFFHLFSWEDQLTAGKRLVGLLSKENGNKGLITGRHVAGEIFEKMGWMDSDLYLHSIESWNKLWEEIGEATGTEWAVSVTRDPLAKRSKVQTERKYYVMMFVCRQI</sequence>
<evidence type="ECO:0000313" key="2">
    <source>
        <dbReference type="Proteomes" id="UP001143910"/>
    </source>
</evidence>
<keyword evidence="2" id="KW-1185">Reference proteome</keyword>
<accession>A0ACC1NPY0</accession>
<gene>
    <name evidence="1" type="ORF">NQ176_g2081</name>
</gene>
<protein>
    <submittedName>
        <fullName evidence="1">Uncharacterized protein</fullName>
    </submittedName>
</protein>
<reference evidence="1" key="1">
    <citation type="submission" date="2022-08" db="EMBL/GenBank/DDBJ databases">
        <title>Genome Sequence of Lecanicillium fungicola.</title>
        <authorList>
            <person name="Buettner E."/>
        </authorList>
    </citation>
    <scope>NUCLEOTIDE SEQUENCE</scope>
    <source>
        <strain evidence="1">Babe33</strain>
    </source>
</reference>
<evidence type="ECO:0000313" key="1">
    <source>
        <dbReference type="EMBL" id="KAJ2981342.1"/>
    </source>
</evidence>
<name>A0ACC1NPY0_9HYPO</name>